<feature type="region of interest" description="Disordered" evidence="1">
    <location>
        <begin position="1"/>
        <end position="61"/>
    </location>
</feature>
<reference evidence="2 3" key="1">
    <citation type="submission" date="2015-09" db="EMBL/GenBank/DDBJ databases">
        <title>Trachymyrmex cornetzi WGS genome.</title>
        <authorList>
            <person name="Nygaard S."/>
            <person name="Hu H."/>
            <person name="Boomsma J."/>
            <person name="Zhang G."/>
        </authorList>
    </citation>
    <scope>NUCLEOTIDE SEQUENCE [LARGE SCALE GENOMIC DNA]</scope>
    <source>
        <strain evidence="2">Tcor2-1</strain>
        <tissue evidence="2">Whole body</tissue>
    </source>
</reference>
<dbReference type="AlphaFoldDB" id="A0A151J9N6"/>
<dbReference type="EMBL" id="KQ979388">
    <property type="protein sequence ID" value="KYN21756.1"/>
    <property type="molecule type" value="Genomic_DNA"/>
</dbReference>
<sequence length="197" mass="23451">MKVEREREREREGGEVRRCARAERGMQLRGRRGPNEERAKASRSGMRERERSREKRRMKKERKELPINWGRMVVMEFMKNIENNIKKLQSSVHNNVRNHSIFETLNARIKKLRNTMIEFVKHIENNFKFMITSTPMEESSDSTTDLSVLSIQIQLTHPYLLTLLIQLGLFVAAKLREMTTYQRKLCENEILKVLSQF</sequence>
<feature type="compositionally biased region" description="Basic and acidic residues" evidence="1">
    <location>
        <begin position="1"/>
        <end position="26"/>
    </location>
</feature>
<name>A0A151J9N6_9HYME</name>
<evidence type="ECO:0000313" key="3">
    <source>
        <dbReference type="Proteomes" id="UP000078492"/>
    </source>
</evidence>
<proteinExistence type="predicted"/>
<evidence type="ECO:0000313" key="2">
    <source>
        <dbReference type="EMBL" id="KYN21756.1"/>
    </source>
</evidence>
<dbReference type="Proteomes" id="UP000078492">
    <property type="component" value="Unassembled WGS sequence"/>
</dbReference>
<gene>
    <name evidence="2" type="ORF">ALC57_05857</name>
</gene>
<keyword evidence="3" id="KW-1185">Reference proteome</keyword>
<evidence type="ECO:0000256" key="1">
    <source>
        <dbReference type="SAM" id="MobiDB-lite"/>
    </source>
</evidence>
<feature type="compositionally biased region" description="Basic and acidic residues" evidence="1">
    <location>
        <begin position="33"/>
        <end position="53"/>
    </location>
</feature>
<protein>
    <submittedName>
        <fullName evidence="2">Uncharacterized protein</fullName>
    </submittedName>
</protein>
<organism evidence="2 3">
    <name type="scientific">Trachymyrmex cornetzi</name>
    <dbReference type="NCBI Taxonomy" id="471704"/>
    <lineage>
        <taxon>Eukaryota</taxon>
        <taxon>Metazoa</taxon>
        <taxon>Ecdysozoa</taxon>
        <taxon>Arthropoda</taxon>
        <taxon>Hexapoda</taxon>
        <taxon>Insecta</taxon>
        <taxon>Pterygota</taxon>
        <taxon>Neoptera</taxon>
        <taxon>Endopterygota</taxon>
        <taxon>Hymenoptera</taxon>
        <taxon>Apocrita</taxon>
        <taxon>Aculeata</taxon>
        <taxon>Formicoidea</taxon>
        <taxon>Formicidae</taxon>
        <taxon>Myrmicinae</taxon>
        <taxon>Trachymyrmex</taxon>
    </lineage>
</organism>
<accession>A0A151J9N6</accession>